<sequence>MQFGKPRPAAQQAEDVSMEDASQPTASFGVGGMAGEVEMMDVEDAFKEGQAALAVVAKQKQAERVEELKRSQEQELVNSLAFLGLKTTTKSQRLATAQAQWVKGMNMYYHPKMDFEEATKQLMACLRTINLDARTWAHCWAPDTFRQFVRNRGHKMKDFEQGIRRMSIFLNKGRKYWDFKWWSTSYIAEVEELLRQLVTCLETLSEYQECGWLSRDVLAGVSSMVVKVEELQA</sequence>
<dbReference type="Proteomes" id="UP001310594">
    <property type="component" value="Unassembled WGS sequence"/>
</dbReference>
<comment type="caution">
    <text evidence="2">The sequence shown here is derived from an EMBL/GenBank/DDBJ whole genome shotgun (WGS) entry which is preliminary data.</text>
</comment>
<protein>
    <submittedName>
        <fullName evidence="2">Uncharacterized protein</fullName>
    </submittedName>
</protein>
<evidence type="ECO:0000313" key="3">
    <source>
        <dbReference type="Proteomes" id="UP001310594"/>
    </source>
</evidence>
<gene>
    <name evidence="2" type="ORF">LTR97_004565</name>
</gene>
<accession>A0AAN7W7K1</accession>
<name>A0AAN7W7K1_9PEZI</name>
<proteinExistence type="predicted"/>
<organism evidence="2 3">
    <name type="scientific">Elasticomyces elasticus</name>
    <dbReference type="NCBI Taxonomy" id="574655"/>
    <lineage>
        <taxon>Eukaryota</taxon>
        <taxon>Fungi</taxon>
        <taxon>Dikarya</taxon>
        <taxon>Ascomycota</taxon>
        <taxon>Pezizomycotina</taxon>
        <taxon>Dothideomycetes</taxon>
        <taxon>Dothideomycetidae</taxon>
        <taxon>Mycosphaerellales</taxon>
        <taxon>Teratosphaeriaceae</taxon>
        <taxon>Elasticomyces</taxon>
    </lineage>
</organism>
<evidence type="ECO:0000313" key="2">
    <source>
        <dbReference type="EMBL" id="KAK5701747.1"/>
    </source>
</evidence>
<reference evidence="2" key="1">
    <citation type="submission" date="2023-08" db="EMBL/GenBank/DDBJ databases">
        <title>Black Yeasts Isolated from many extreme environments.</title>
        <authorList>
            <person name="Coleine C."/>
            <person name="Stajich J.E."/>
            <person name="Selbmann L."/>
        </authorList>
    </citation>
    <scope>NUCLEOTIDE SEQUENCE</scope>
    <source>
        <strain evidence="2">CCFEE 5810</strain>
    </source>
</reference>
<feature type="region of interest" description="Disordered" evidence="1">
    <location>
        <begin position="1"/>
        <end position="30"/>
    </location>
</feature>
<evidence type="ECO:0000256" key="1">
    <source>
        <dbReference type="SAM" id="MobiDB-lite"/>
    </source>
</evidence>
<dbReference type="EMBL" id="JAVRQU010000006">
    <property type="protein sequence ID" value="KAK5701747.1"/>
    <property type="molecule type" value="Genomic_DNA"/>
</dbReference>
<dbReference type="AlphaFoldDB" id="A0AAN7W7K1"/>